<accession>A0A078A358</accession>
<dbReference type="InterPro" id="IPR028933">
    <property type="entry name" value="Lebercilin_dom"/>
</dbReference>
<evidence type="ECO:0000313" key="4">
    <source>
        <dbReference type="EMBL" id="CDW76713.1"/>
    </source>
</evidence>
<evidence type="ECO:0000256" key="1">
    <source>
        <dbReference type="SAM" id="Coils"/>
    </source>
</evidence>
<organism evidence="4 5">
    <name type="scientific">Stylonychia lemnae</name>
    <name type="common">Ciliate</name>
    <dbReference type="NCBI Taxonomy" id="5949"/>
    <lineage>
        <taxon>Eukaryota</taxon>
        <taxon>Sar</taxon>
        <taxon>Alveolata</taxon>
        <taxon>Ciliophora</taxon>
        <taxon>Intramacronucleata</taxon>
        <taxon>Spirotrichea</taxon>
        <taxon>Stichotrichia</taxon>
        <taxon>Sporadotrichida</taxon>
        <taxon>Oxytrichidae</taxon>
        <taxon>Stylonychinae</taxon>
        <taxon>Stylonychia</taxon>
    </lineage>
</organism>
<reference evidence="4 5" key="1">
    <citation type="submission" date="2014-06" db="EMBL/GenBank/DDBJ databases">
        <authorList>
            <person name="Swart Estienne"/>
        </authorList>
    </citation>
    <scope>NUCLEOTIDE SEQUENCE [LARGE SCALE GENOMIC DNA]</scope>
    <source>
        <strain evidence="4 5">130c</strain>
    </source>
</reference>
<feature type="domain" description="Lebercilin" evidence="3">
    <location>
        <begin position="180"/>
        <end position="276"/>
    </location>
</feature>
<dbReference type="Pfam" id="PF15619">
    <property type="entry name" value="Lebercilin"/>
    <property type="match status" value="1"/>
</dbReference>
<feature type="coiled-coil region" evidence="1">
    <location>
        <begin position="230"/>
        <end position="285"/>
    </location>
</feature>
<dbReference type="InParanoid" id="A0A078A358"/>
<feature type="coiled-coil region" evidence="1">
    <location>
        <begin position="311"/>
        <end position="338"/>
    </location>
</feature>
<dbReference type="Proteomes" id="UP000039865">
    <property type="component" value="Unassembled WGS sequence"/>
</dbReference>
<feature type="region of interest" description="Disordered" evidence="2">
    <location>
        <begin position="1"/>
        <end position="23"/>
    </location>
</feature>
<name>A0A078A358_STYLE</name>
<feature type="coiled-coil region" evidence="1">
    <location>
        <begin position="141"/>
        <end position="202"/>
    </location>
</feature>
<protein>
    <recommendedName>
        <fullName evidence="3">Lebercilin domain-containing protein</fullName>
    </recommendedName>
</protein>
<dbReference type="EMBL" id="CCKQ01005470">
    <property type="protein sequence ID" value="CDW76713.1"/>
    <property type="molecule type" value="Genomic_DNA"/>
</dbReference>
<gene>
    <name evidence="4" type="primary">Contig13125.g13998</name>
    <name evidence="4" type="ORF">STYLEM_5674</name>
</gene>
<sequence length="363" mass="42867">MLRGLYSSGNDHQDFDQISPQKYQPNFNQDQIYINDPSSYQYEETKANTDYYDSEYQQRDFESVLVGKEYQIELSLIFQLDYLNQQLDELGAKLRLYEQRRKNEFEAKKCDHEPIIMQLESILKIKDKEYTNLLNIQQSSLQQKDKELQQLHVRLKQVRAQIEQSKAKKMHNQAQTVGYEKINELESKLRLTEKRHQELQGEQAALKRIQTEQSKALEQIGDSKNYPGKVRALLGEMRELRDKNKLLEEKLKGFEDNKRKTHSKMLGLEDKCKELKMKINAAEGKVLGVEGAEGQFQGVNPENVKLSPSRKREMDENKQNLIKKIQLLEQQITDKERQNRTYAFKIREQQMIKVKGWAENQDF</sequence>
<evidence type="ECO:0000259" key="3">
    <source>
        <dbReference type="Pfam" id="PF15619"/>
    </source>
</evidence>
<keyword evidence="5" id="KW-1185">Reference proteome</keyword>
<evidence type="ECO:0000313" key="5">
    <source>
        <dbReference type="Proteomes" id="UP000039865"/>
    </source>
</evidence>
<dbReference type="AlphaFoldDB" id="A0A078A358"/>
<proteinExistence type="predicted"/>
<evidence type="ECO:0000256" key="2">
    <source>
        <dbReference type="SAM" id="MobiDB-lite"/>
    </source>
</evidence>
<keyword evidence="1" id="KW-0175">Coiled coil</keyword>